<keyword evidence="8 10" id="KW-0503">Monooxygenase</keyword>
<feature type="signal peptide" evidence="11">
    <location>
        <begin position="1"/>
        <end position="20"/>
    </location>
</feature>
<feature type="binding site" description="axial binding residue" evidence="9">
    <location>
        <position position="434"/>
    </location>
    <ligand>
        <name>heme</name>
        <dbReference type="ChEBI" id="CHEBI:30413"/>
    </ligand>
    <ligandPart>
        <name>Fe</name>
        <dbReference type="ChEBI" id="CHEBI:18248"/>
    </ligandPart>
</feature>
<evidence type="ECO:0000256" key="7">
    <source>
        <dbReference type="ARBA" id="ARBA00023004"/>
    </source>
</evidence>
<keyword evidence="4 9" id="KW-0349">Heme</keyword>
<dbReference type="InterPro" id="IPR002401">
    <property type="entry name" value="Cyt_P450_E_grp-I"/>
</dbReference>
<keyword evidence="7 9" id="KW-0408">Iron</keyword>
<dbReference type="AlphaFoldDB" id="A0AAD7I498"/>
<sequence length="513" mass="57994">MWNLAIVVVFILGILLLSHSFTGQTGSKANPPGPPPHFFFGHTLQVPTTKTWKYFEKLFHAYGPIVKLSLAGDDIIVLSHPGDAEELLGRRSHNYSSRRPLMYAGKYQSRNQRLVLLPYGETLKRQRAAFHQMLQPRVVGAYEEIQATESLRLLSDILASPTRCAHHCRRFSASLVFTLSYGERLDDDGKDLAAVTTVLEGFIRDTYPGAHLVDTFPLLDYLPGFLAPWRAEAQRKHEFEVELYTRLASNVKTRQAKELGIECFAARLWDQQEKMEIGTEELAYIAGSAFEAGTDTTAGTLHWFLMAMVLYPATMRKAQAEIDTVFDADTIPVFTRMDDLPYCFALVKEIFRWSPAAPGGFPHYSDADDEYQGYRIRKGTMVIPCIWNMHHNEDEFPNSYVFEPERFMRKALSQDTPDLLTEGHYGFGFGRRKCPGQYLAAKTIWIAVVRLLWAFSIEAGKDSSGQIARVDPNNCTSGMTSKPEDFPIDIVPRSEMHADSIVMSRESARKPVS</sequence>
<dbReference type="GO" id="GO:0005506">
    <property type="term" value="F:iron ion binding"/>
    <property type="evidence" value="ECO:0007669"/>
    <property type="project" value="InterPro"/>
</dbReference>
<organism evidence="12 13">
    <name type="scientific">Mycena maculata</name>
    <dbReference type="NCBI Taxonomy" id="230809"/>
    <lineage>
        <taxon>Eukaryota</taxon>
        <taxon>Fungi</taxon>
        <taxon>Dikarya</taxon>
        <taxon>Basidiomycota</taxon>
        <taxon>Agaricomycotina</taxon>
        <taxon>Agaricomycetes</taxon>
        <taxon>Agaricomycetidae</taxon>
        <taxon>Agaricales</taxon>
        <taxon>Marasmiineae</taxon>
        <taxon>Mycenaceae</taxon>
        <taxon>Mycena</taxon>
    </lineage>
</organism>
<gene>
    <name evidence="12" type="ORF">DFH07DRAFT_987917</name>
</gene>
<comment type="cofactor">
    <cofactor evidence="1 9">
        <name>heme</name>
        <dbReference type="ChEBI" id="CHEBI:30413"/>
    </cofactor>
</comment>
<dbReference type="InterPro" id="IPR036396">
    <property type="entry name" value="Cyt_P450_sf"/>
</dbReference>
<dbReference type="PRINTS" id="PR00463">
    <property type="entry name" value="EP450I"/>
</dbReference>
<evidence type="ECO:0000256" key="3">
    <source>
        <dbReference type="ARBA" id="ARBA00010617"/>
    </source>
</evidence>
<reference evidence="12" key="1">
    <citation type="submission" date="2023-03" db="EMBL/GenBank/DDBJ databases">
        <title>Massive genome expansion in bonnet fungi (Mycena s.s.) driven by repeated elements and novel gene families across ecological guilds.</title>
        <authorList>
            <consortium name="Lawrence Berkeley National Laboratory"/>
            <person name="Harder C.B."/>
            <person name="Miyauchi S."/>
            <person name="Viragh M."/>
            <person name="Kuo A."/>
            <person name="Thoen E."/>
            <person name="Andreopoulos B."/>
            <person name="Lu D."/>
            <person name="Skrede I."/>
            <person name="Drula E."/>
            <person name="Henrissat B."/>
            <person name="Morin E."/>
            <person name="Kohler A."/>
            <person name="Barry K."/>
            <person name="LaButti K."/>
            <person name="Morin E."/>
            <person name="Salamov A."/>
            <person name="Lipzen A."/>
            <person name="Mereny Z."/>
            <person name="Hegedus B."/>
            <person name="Baldrian P."/>
            <person name="Stursova M."/>
            <person name="Weitz H."/>
            <person name="Taylor A."/>
            <person name="Grigoriev I.V."/>
            <person name="Nagy L.G."/>
            <person name="Martin F."/>
            <person name="Kauserud H."/>
        </authorList>
    </citation>
    <scope>NUCLEOTIDE SEQUENCE</scope>
    <source>
        <strain evidence="12">CBHHK188m</strain>
    </source>
</reference>
<dbReference type="PANTHER" id="PTHR46300">
    <property type="entry name" value="P450, PUTATIVE (EUROFUNG)-RELATED-RELATED"/>
    <property type="match status" value="1"/>
</dbReference>
<evidence type="ECO:0000256" key="2">
    <source>
        <dbReference type="ARBA" id="ARBA00005179"/>
    </source>
</evidence>
<evidence type="ECO:0000313" key="12">
    <source>
        <dbReference type="EMBL" id="KAJ7734759.1"/>
    </source>
</evidence>
<dbReference type="PRINTS" id="PR00385">
    <property type="entry name" value="P450"/>
</dbReference>
<accession>A0AAD7I498</accession>
<dbReference type="GO" id="GO:0020037">
    <property type="term" value="F:heme binding"/>
    <property type="evidence" value="ECO:0007669"/>
    <property type="project" value="InterPro"/>
</dbReference>
<feature type="chain" id="PRO_5042163992" evidence="11">
    <location>
        <begin position="21"/>
        <end position="513"/>
    </location>
</feature>
<evidence type="ECO:0000256" key="8">
    <source>
        <dbReference type="ARBA" id="ARBA00023033"/>
    </source>
</evidence>
<comment type="similarity">
    <text evidence="3 10">Belongs to the cytochrome P450 family.</text>
</comment>
<evidence type="ECO:0000256" key="10">
    <source>
        <dbReference type="RuleBase" id="RU000461"/>
    </source>
</evidence>
<evidence type="ECO:0000256" key="11">
    <source>
        <dbReference type="SAM" id="SignalP"/>
    </source>
</evidence>
<dbReference type="CDD" id="cd11065">
    <property type="entry name" value="CYP64-like"/>
    <property type="match status" value="1"/>
</dbReference>
<comment type="caution">
    <text evidence="12">The sequence shown here is derived from an EMBL/GenBank/DDBJ whole genome shotgun (WGS) entry which is preliminary data.</text>
</comment>
<name>A0AAD7I498_9AGAR</name>
<evidence type="ECO:0000256" key="1">
    <source>
        <dbReference type="ARBA" id="ARBA00001971"/>
    </source>
</evidence>
<dbReference type="InterPro" id="IPR001128">
    <property type="entry name" value="Cyt_P450"/>
</dbReference>
<evidence type="ECO:0000256" key="4">
    <source>
        <dbReference type="ARBA" id="ARBA00022617"/>
    </source>
</evidence>
<dbReference type="EMBL" id="JARJLG010000159">
    <property type="protein sequence ID" value="KAJ7734759.1"/>
    <property type="molecule type" value="Genomic_DNA"/>
</dbReference>
<evidence type="ECO:0000256" key="9">
    <source>
        <dbReference type="PIRSR" id="PIRSR602401-1"/>
    </source>
</evidence>
<evidence type="ECO:0000256" key="5">
    <source>
        <dbReference type="ARBA" id="ARBA00022723"/>
    </source>
</evidence>
<dbReference type="GO" id="GO:0016705">
    <property type="term" value="F:oxidoreductase activity, acting on paired donors, with incorporation or reduction of molecular oxygen"/>
    <property type="evidence" value="ECO:0007669"/>
    <property type="project" value="InterPro"/>
</dbReference>
<keyword evidence="5 9" id="KW-0479">Metal-binding</keyword>
<dbReference type="SUPFAM" id="SSF48264">
    <property type="entry name" value="Cytochrome P450"/>
    <property type="match status" value="1"/>
</dbReference>
<dbReference type="Pfam" id="PF00067">
    <property type="entry name" value="p450"/>
    <property type="match status" value="1"/>
</dbReference>
<evidence type="ECO:0000256" key="6">
    <source>
        <dbReference type="ARBA" id="ARBA00023002"/>
    </source>
</evidence>
<dbReference type="GO" id="GO:0004497">
    <property type="term" value="F:monooxygenase activity"/>
    <property type="evidence" value="ECO:0007669"/>
    <property type="project" value="UniProtKB-KW"/>
</dbReference>
<keyword evidence="13" id="KW-1185">Reference proteome</keyword>
<keyword evidence="6 10" id="KW-0560">Oxidoreductase</keyword>
<keyword evidence="11" id="KW-0732">Signal</keyword>
<evidence type="ECO:0000313" key="13">
    <source>
        <dbReference type="Proteomes" id="UP001215280"/>
    </source>
</evidence>
<proteinExistence type="inferred from homology"/>
<dbReference type="Proteomes" id="UP001215280">
    <property type="component" value="Unassembled WGS sequence"/>
</dbReference>
<dbReference type="Gene3D" id="1.10.630.10">
    <property type="entry name" value="Cytochrome P450"/>
    <property type="match status" value="1"/>
</dbReference>
<protein>
    <submittedName>
        <fullName evidence="12">Cytochrome P450</fullName>
    </submittedName>
</protein>
<dbReference type="PROSITE" id="PS00086">
    <property type="entry name" value="CYTOCHROME_P450"/>
    <property type="match status" value="1"/>
</dbReference>
<dbReference type="InterPro" id="IPR050364">
    <property type="entry name" value="Cytochrome_P450_fung"/>
</dbReference>
<comment type="pathway">
    <text evidence="2">Secondary metabolite biosynthesis.</text>
</comment>
<dbReference type="InterPro" id="IPR017972">
    <property type="entry name" value="Cyt_P450_CS"/>
</dbReference>